<sequence length="78" mass="8471">MKAFTLKSGSAPFCPDRQMFPGEKKAVFPFILRGLFDPEGQGAEAGLDKKRKRPAQRGTDCRAIELAWGFGAGVRNAA</sequence>
<name>A0A5D4U0T9_9BACI</name>
<dbReference type="Proteomes" id="UP000325054">
    <property type="component" value="Unassembled WGS sequence"/>
</dbReference>
<keyword evidence="1" id="KW-0378">Hydrolase</keyword>
<keyword evidence="1" id="KW-0067">ATP-binding</keyword>
<gene>
    <name evidence="1" type="ORF">FZC80_07060</name>
</gene>
<proteinExistence type="predicted"/>
<organism evidence="1 2">
    <name type="scientific">Rossellomorea aquimaris</name>
    <dbReference type="NCBI Taxonomy" id="189382"/>
    <lineage>
        <taxon>Bacteria</taxon>
        <taxon>Bacillati</taxon>
        <taxon>Bacillota</taxon>
        <taxon>Bacilli</taxon>
        <taxon>Bacillales</taxon>
        <taxon>Bacillaceae</taxon>
        <taxon>Rossellomorea</taxon>
    </lineage>
</organism>
<protein>
    <submittedName>
        <fullName evidence="1">DNA helicase</fullName>
    </submittedName>
</protein>
<dbReference type="GO" id="GO:0004386">
    <property type="term" value="F:helicase activity"/>
    <property type="evidence" value="ECO:0007669"/>
    <property type="project" value="UniProtKB-KW"/>
</dbReference>
<dbReference type="EMBL" id="VTEW01000005">
    <property type="protein sequence ID" value="TYS80857.1"/>
    <property type="molecule type" value="Genomic_DNA"/>
</dbReference>
<comment type="caution">
    <text evidence="1">The sequence shown here is derived from an EMBL/GenBank/DDBJ whole genome shotgun (WGS) entry which is preliminary data.</text>
</comment>
<accession>A0A5D4U0T9</accession>
<evidence type="ECO:0000313" key="1">
    <source>
        <dbReference type="EMBL" id="TYS80857.1"/>
    </source>
</evidence>
<keyword evidence="1" id="KW-0347">Helicase</keyword>
<reference evidence="1 2" key="1">
    <citation type="submission" date="2019-08" db="EMBL/GenBank/DDBJ databases">
        <title>Bacillus genomes from the desert of Cuatro Cienegas, Coahuila.</title>
        <authorList>
            <person name="Olmedo-Alvarez G."/>
        </authorList>
    </citation>
    <scope>NUCLEOTIDE SEQUENCE [LARGE SCALE GENOMIC DNA]</scope>
    <source>
        <strain evidence="1 2">CH451a_14T</strain>
    </source>
</reference>
<evidence type="ECO:0000313" key="2">
    <source>
        <dbReference type="Proteomes" id="UP000325054"/>
    </source>
</evidence>
<dbReference type="RefSeq" id="WP_148991273.1">
    <property type="nucleotide sequence ID" value="NZ_VTEW01000005.1"/>
</dbReference>
<dbReference type="AlphaFoldDB" id="A0A5D4U0T9"/>
<keyword evidence="1" id="KW-0547">Nucleotide-binding</keyword>